<dbReference type="Gene3D" id="1.10.472.10">
    <property type="entry name" value="Cyclin-like"/>
    <property type="match status" value="1"/>
</dbReference>
<dbReference type="GO" id="GO:0005634">
    <property type="term" value="C:nucleus"/>
    <property type="evidence" value="ECO:0007669"/>
    <property type="project" value="TreeGrafter"/>
</dbReference>
<keyword evidence="4" id="KW-1185">Reference proteome</keyword>
<dbReference type="Proteomes" id="UP000291343">
    <property type="component" value="Unassembled WGS sequence"/>
</dbReference>
<evidence type="ECO:0000313" key="4">
    <source>
        <dbReference type="Proteomes" id="UP000291343"/>
    </source>
</evidence>
<comment type="caution">
    <text evidence="3">The sequence shown here is derived from an EMBL/GenBank/DDBJ whole genome shotgun (WGS) entry which is preliminary data.</text>
</comment>
<comment type="similarity">
    <text evidence="1">Belongs to the CNPPD1 family.</text>
</comment>
<evidence type="ECO:0000256" key="2">
    <source>
        <dbReference type="ARBA" id="ARBA00040808"/>
    </source>
</evidence>
<name>A0A482X395_LAOST</name>
<accession>A0A482X395</accession>
<dbReference type="CDD" id="cd20557">
    <property type="entry name" value="CYCLIN_ScPCL1-like"/>
    <property type="match status" value="1"/>
</dbReference>
<dbReference type="GO" id="GO:0016538">
    <property type="term" value="F:cyclin-dependent protein serine/threonine kinase regulator activity"/>
    <property type="evidence" value="ECO:0007669"/>
    <property type="project" value="TreeGrafter"/>
</dbReference>
<dbReference type="EMBL" id="QKKF02019649">
    <property type="protein sequence ID" value="RZF39731.1"/>
    <property type="molecule type" value="Genomic_DNA"/>
</dbReference>
<dbReference type="PANTHER" id="PTHR15615:SF108">
    <property type="entry name" value="PROTEIN CNPPD1"/>
    <property type="match status" value="1"/>
</dbReference>
<sequence length="397" mass="45795">MSVLSSSLKRRRRSPNKMKFKAMGNHDEFLSRIKKTLYYGKFPLTERLSLPVSELAAEIYSEVKLGKSLERLCVEEVADVSRSACVSPCSLIFALFYLERLKTSNPEYVERVSPSELFVISLMVASKFLYDDGEEDEVFNSEWAASAGIDVKEINKYEKDFLKAIDWQVFLKDDKFWDGLRNMEQQVARREGSKRGWFSYTELESLLDSVDAWALAHTLVMVSVVCLTSYTASIMTLYGSAAIASRLPGHHLNPAYRSSLSGVQPQQTSTTNDSIDLNLPIDTCLNENLDCLQNLVTNRTYELSNPTEQRYSWLVSWLEDPTEPVWNSTYYDENFDENFEEIDEFYEDDNRKWLNDFEFKDKHRHSTSWFMDLLNGNLSPVRAPAMTGFPFNLMLTH</sequence>
<dbReference type="InParanoid" id="A0A482X395"/>
<dbReference type="SUPFAM" id="SSF47954">
    <property type="entry name" value="Cyclin-like"/>
    <property type="match status" value="1"/>
</dbReference>
<dbReference type="GO" id="GO:0000307">
    <property type="term" value="C:cyclin-dependent protein kinase holoenzyme complex"/>
    <property type="evidence" value="ECO:0007669"/>
    <property type="project" value="TreeGrafter"/>
</dbReference>
<dbReference type="OrthoDB" id="244495at2759"/>
<dbReference type="STRING" id="195883.A0A482X395"/>
<gene>
    <name evidence="3" type="ORF">LSTR_LSTR011140</name>
</gene>
<dbReference type="GO" id="GO:0019901">
    <property type="term" value="F:protein kinase binding"/>
    <property type="evidence" value="ECO:0007669"/>
    <property type="project" value="InterPro"/>
</dbReference>
<dbReference type="Pfam" id="PF08613">
    <property type="entry name" value="Cyclin"/>
    <property type="match status" value="1"/>
</dbReference>
<evidence type="ECO:0000313" key="3">
    <source>
        <dbReference type="EMBL" id="RZF39731.1"/>
    </source>
</evidence>
<proteinExistence type="inferred from homology"/>
<dbReference type="InterPro" id="IPR036915">
    <property type="entry name" value="Cyclin-like_sf"/>
</dbReference>
<protein>
    <recommendedName>
        <fullName evidence="2">Protein CNPPD1</fullName>
    </recommendedName>
</protein>
<dbReference type="SMR" id="A0A482X395"/>
<dbReference type="InterPro" id="IPR013922">
    <property type="entry name" value="Cyclin_PHO80-like"/>
</dbReference>
<dbReference type="AlphaFoldDB" id="A0A482X395"/>
<evidence type="ECO:0000256" key="1">
    <source>
        <dbReference type="ARBA" id="ARBA00038508"/>
    </source>
</evidence>
<reference evidence="3 4" key="1">
    <citation type="journal article" date="2017" name="Gigascience">
        <title>Genome sequence of the small brown planthopper, Laodelphax striatellus.</title>
        <authorList>
            <person name="Zhu J."/>
            <person name="Jiang F."/>
            <person name="Wang X."/>
            <person name="Yang P."/>
            <person name="Bao Y."/>
            <person name="Zhao W."/>
            <person name="Wang W."/>
            <person name="Lu H."/>
            <person name="Wang Q."/>
            <person name="Cui N."/>
            <person name="Li J."/>
            <person name="Chen X."/>
            <person name="Luo L."/>
            <person name="Yu J."/>
            <person name="Kang L."/>
            <person name="Cui F."/>
        </authorList>
    </citation>
    <scope>NUCLEOTIDE SEQUENCE [LARGE SCALE GENOMIC DNA]</scope>
    <source>
        <strain evidence="3">Lst14</strain>
    </source>
</reference>
<dbReference type="FunCoup" id="A0A482X395">
    <property type="interactions" value="871"/>
</dbReference>
<organism evidence="3 4">
    <name type="scientific">Laodelphax striatellus</name>
    <name type="common">Small brown planthopper</name>
    <name type="synonym">Delphax striatella</name>
    <dbReference type="NCBI Taxonomy" id="195883"/>
    <lineage>
        <taxon>Eukaryota</taxon>
        <taxon>Metazoa</taxon>
        <taxon>Ecdysozoa</taxon>
        <taxon>Arthropoda</taxon>
        <taxon>Hexapoda</taxon>
        <taxon>Insecta</taxon>
        <taxon>Pterygota</taxon>
        <taxon>Neoptera</taxon>
        <taxon>Paraneoptera</taxon>
        <taxon>Hemiptera</taxon>
        <taxon>Auchenorrhyncha</taxon>
        <taxon>Fulgoroidea</taxon>
        <taxon>Delphacidae</taxon>
        <taxon>Criomorphinae</taxon>
        <taxon>Laodelphax</taxon>
    </lineage>
</organism>
<dbReference type="PANTHER" id="PTHR15615">
    <property type="match status" value="1"/>
</dbReference>